<feature type="transmembrane region" description="Helical" evidence="1">
    <location>
        <begin position="20"/>
        <end position="44"/>
    </location>
</feature>
<keyword evidence="1" id="KW-0472">Membrane</keyword>
<sequence length="76" mass="7731">MPTGSLYSLRNFPKAGVAAHPVLAAVAVGLAGVVIGAALGLALVELIHWLSAGEPIVALQPQVAFTTGIRALFRLS</sequence>
<dbReference type="RefSeq" id="WP_406855857.1">
    <property type="nucleotide sequence ID" value="NZ_CP157484.1"/>
</dbReference>
<name>A0AAU7JFV8_9HYPH</name>
<organism evidence="2">
    <name type="scientific">Alsobacter sp. KACC 23698</name>
    <dbReference type="NCBI Taxonomy" id="3149229"/>
    <lineage>
        <taxon>Bacteria</taxon>
        <taxon>Pseudomonadati</taxon>
        <taxon>Pseudomonadota</taxon>
        <taxon>Alphaproteobacteria</taxon>
        <taxon>Hyphomicrobiales</taxon>
        <taxon>Alsobacteraceae</taxon>
        <taxon>Alsobacter</taxon>
    </lineage>
</organism>
<reference evidence="2" key="1">
    <citation type="submission" date="2024-05" db="EMBL/GenBank/DDBJ databases">
        <authorList>
            <person name="Kim S."/>
            <person name="Heo J."/>
            <person name="Choi H."/>
            <person name="Choi Y."/>
            <person name="Kwon S.-W."/>
            <person name="Kim Y."/>
        </authorList>
    </citation>
    <scope>NUCLEOTIDE SEQUENCE</scope>
    <source>
        <strain evidence="2">KACC 23698</strain>
    </source>
</reference>
<evidence type="ECO:0008006" key="3">
    <source>
        <dbReference type="Google" id="ProtNLM"/>
    </source>
</evidence>
<gene>
    <name evidence="2" type="ORF">ABEG18_25625</name>
</gene>
<accession>A0AAU7JFV8</accession>
<keyword evidence="1" id="KW-1133">Transmembrane helix</keyword>
<dbReference type="EMBL" id="CP157484">
    <property type="protein sequence ID" value="XBO39019.1"/>
    <property type="molecule type" value="Genomic_DNA"/>
</dbReference>
<protein>
    <recommendedName>
        <fullName evidence="3">Chloride channel protein</fullName>
    </recommendedName>
</protein>
<keyword evidence="1" id="KW-0812">Transmembrane</keyword>
<dbReference type="AlphaFoldDB" id="A0AAU7JFV8"/>
<proteinExistence type="predicted"/>
<evidence type="ECO:0000313" key="2">
    <source>
        <dbReference type="EMBL" id="XBO39019.1"/>
    </source>
</evidence>
<evidence type="ECO:0000256" key="1">
    <source>
        <dbReference type="SAM" id="Phobius"/>
    </source>
</evidence>